<dbReference type="PIRSF" id="PIRSF028458">
    <property type="entry name" value="UCP028458_glyceroPtfrase"/>
    <property type="match status" value="1"/>
</dbReference>
<dbReference type="GO" id="GO:0016020">
    <property type="term" value="C:membrane"/>
    <property type="evidence" value="ECO:0007669"/>
    <property type="project" value="InterPro"/>
</dbReference>
<organism evidence="1 2">
    <name type="scientific">Thalassotalea euphylliae</name>
    <dbReference type="NCBI Taxonomy" id="1655234"/>
    <lineage>
        <taxon>Bacteria</taxon>
        <taxon>Pseudomonadati</taxon>
        <taxon>Pseudomonadota</taxon>
        <taxon>Gammaproteobacteria</taxon>
        <taxon>Alteromonadales</taxon>
        <taxon>Colwelliaceae</taxon>
        <taxon>Thalassotalea</taxon>
    </lineage>
</organism>
<gene>
    <name evidence="1" type="ORF">DXX93_16285</name>
</gene>
<comment type="caution">
    <text evidence="1">The sequence shown here is derived from an EMBL/GenBank/DDBJ whole genome shotgun (WGS) entry which is preliminary data.</text>
</comment>
<protein>
    <submittedName>
        <fullName evidence="1">CDP-glycerol--glycerophosphate glycerophosphotransferase</fullName>
    </submittedName>
</protein>
<sequence length="346" mass="39792">MLDRPKKYLLHIAQNYSFAILRPLQAAIRARGHEVKWFVYGSAVNLSYFEANEQRLPTVEAVIAYQPDAVFVPGNLVPDFFPGLKVQVFHGFDAGKFSDRKGHYAIRGLFDMYCTQGPNTTEKFQILADKHKHFSVAETGWSAIDSLYDYTPVEHDKPVILLCSTFSRKMTCAPHLFEQVKKLSATGRWQWLVQFHPKMDQETVALYKGIQSEHLTFVETDNVLPLLQKADVMVCDTSSVLIMFLLLGKPVVTFKNARPRDYLIDFDNPTELEQHIETALTQPQSLMAKIAQYQRETHPYQDGKSSERVLAAVDERLAGRHQPAKQKPLNLVRKFKMRKKLKHWKL</sequence>
<keyword evidence="1" id="KW-0808">Transferase</keyword>
<dbReference type="AlphaFoldDB" id="A0A3E0TYC9"/>
<dbReference type="GO" id="GO:0047355">
    <property type="term" value="F:CDP-glycerol glycerophosphotransferase activity"/>
    <property type="evidence" value="ECO:0007669"/>
    <property type="project" value="InterPro"/>
</dbReference>
<dbReference type="InterPro" id="IPR043148">
    <property type="entry name" value="TagF_C"/>
</dbReference>
<dbReference type="EMBL" id="QUOU01000001">
    <property type="protein sequence ID" value="REL28985.1"/>
    <property type="molecule type" value="Genomic_DNA"/>
</dbReference>
<accession>A0A3E0TYC9</accession>
<dbReference type="Proteomes" id="UP000256478">
    <property type="component" value="Unassembled WGS sequence"/>
</dbReference>
<dbReference type="InterPro" id="IPR007554">
    <property type="entry name" value="Glycerophosphate_synth"/>
</dbReference>
<dbReference type="Gene3D" id="3.40.50.12580">
    <property type="match status" value="1"/>
</dbReference>
<dbReference type="OrthoDB" id="6212418at2"/>
<dbReference type="Pfam" id="PF04464">
    <property type="entry name" value="Glyphos_transf"/>
    <property type="match status" value="1"/>
</dbReference>
<dbReference type="SUPFAM" id="SSF53756">
    <property type="entry name" value="UDP-Glycosyltransferase/glycogen phosphorylase"/>
    <property type="match status" value="1"/>
</dbReference>
<dbReference type="RefSeq" id="WP_116010008.1">
    <property type="nucleotide sequence ID" value="NZ_QUOU01000001.1"/>
</dbReference>
<evidence type="ECO:0000313" key="1">
    <source>
        <dbReference type="EMBL" id="REL28985.1"/>
    </source>
</evidence>
<proteinExistence type="predicted"/>
<reference evidence="1 2" key="1">
    <citation type="submission" date="2018-08" db="EMBL/GenBank/DDBJ databases">
        <title>Thalassotalea euphylliae genome.</title>
        <authorList>
            <person name="Summers S."/>
            <person name="Rice S.A."/>
            <person name="Freckelton M.L."/>
            <person name="Nedved B.T."/>
            <person name="Hadfield M.G."/>
        </authorList>
    </citation>
    <scope>NUCLEOTIDE SEQUENCE [LARGE SCALE GENOMIC DNA]</scope>
    <source>
        <strain evidence="1 2">H1</strain>
    </source>
</reference>
<name>A0A3E0TYC9_9GAMM</name>
<dbReference type="InterPro" id="IPR016886">
    <property type="entry name" value="UCP028458_glyceroPtfrase"/>
</dbReference>
<evidence type="ECO:0000313" key="2">
    <source>
        <dbReference type="Proteomes" id="UP000256478"/>
    </source>
</evidence>